<comment type="caution">
    <text evidence="2">The sequence shown here is derived from an EMBL/GenBank/DDBJ whole genome shotgun (WGS) entry which is preliminary data.</text>
</comment>
<reference evidence="3" key="1">
    <citation type="journal article" date="2019" name="Int. J. Syst. Evol. Microbiol.">
        <title>The Global Catalogue of Microorganisms (GCM) 10K type strain sequencing project: providing services to taxonomists for standard genome sequencing and annotation.</title>
        <authorList>
            <consortium name="The Broad Institute Genomics Platform"/>
            <consortium name="The Broad Institute Genome Sequencing Center for Infectious Disease"/>
            <person name="Wu L."/>
            <person name="Ma J."/>
        </authorList>
    </citation>
    <scope>NUCLEOTIDE SEQUENCE [LARGE SCALE GENOMIC DNA]</scope>
    <source>
        <strain evidence="3">CGMCC 4.1434</strain>
    </source>
</reference>
<dbReference type="RefSeq" id="WP_381438252.1">
    <property type="nucleotide sequence ID" value="NZ_JBHSNO010000015.1"/>
</dbReference>
<feature type="compositionally biased region" description="Low complexity" evidence="1">
    <location>
        <begin position="74"/>
        <end position="85"/>
    </location>
</feature>
<feature type="region of interest" description="Disordered" evidence="1">
    <location>
        <begin position="59"/>
        <end position="86"/>
    </location>
</feature>
<evidence type="ECO:0008006" key="4">
    <source>
        <dbReference type="Google" id="ProtNLM"/>
    </source>
</evidence>
<accession>A0ABW0TNJ0</accession>
<protein>
    <recommendedName>
        <fullName evidence="4">YceG-like family protein</fullName>
    </recommendedName>
</protein>
<keyword evidence="3" id="KW-1185">Reference proteome</keyword>
<proteinExistence type="predicted"/>
<organism evidence="2 3">
    <name type="scientific">Sporosarcina soli</name>
    <dbReference type="NCBI Taxonomy" id="334736"/>
    <lineage>
        <taxon>Bacteria</taxon>
        <taxon>Bacillati</taxon>
        <taxon>Bacillota</taxon>
        <taxon>Bacilli</taxon>
        <taxon>Bacillales</taxon>
        <taxon>Caryophanaceae</taxon>
        <taxon>Sporosarcina</taxon>
    </lineage>
</organism>
<sequence length="154" mass="16471">MIRNLLRAIGFGCLLAGGILYVTSSDEESAGTDVRQMKEQIAQLQSELATAKQELAIAQTTSSVDKNPKKEATDSLPSEDSTSSSNQYVLTIEPGANSTVVAAALERAGMIENADEFNAYLTRIGLASKIQIGDHEIDSSMDHSAIARKITKPK</sequence>
<name>A0ABW0TNJ0_9BACL</name>
<dbReference type="Proteomes" id="UP001596109">
    <property type="component" value="Unassembled WGS sequence"/>
</dbReference>
<dbReference type="EMBL" id="JBHSNO010000015">
    <property type="protein sequence ID" value="MFC5591010.1"/>
    <property type="molecule type" value="Genomic_DNA"/>
</dbReference>
<evidence type="ECO:0000313" key="3">
    <source>
        <dbReference type="Proteomes" id="UP001596109"/>
    </source>
</evidence>
<evidence type="ECO:0000256" key="1">
    <source>
        <dbReference type="SAM" id="MobiDB-lite"/>
    </source>
</evidence>
<evidence type="ECO:0000313" key="2">
    <source>
        <dbReference type="EMBL" id="MFC5591010.1"/>
    </source>
</evidence>
<gene>
    <name evidence="2" type="ORF">ACFPRA_19200</name>
</gene>
<dbReference type="Gene3D" id="3.30.1490.480">
    <property type="entry name" value="Endolytic murein transglycosylase"/>
    <property type="match status" value="1"/>
</dbReference>